<accession>A0A1D1VBY1</accession>
<keyword evidence="2" id="KW-1185">Reference proteome</keyword>
<name>A0A1D1VBY1_RAMVA</name>
<evidence type="ECO:0000313" key="1">
    <source>
        <dbReference type="EMBL" id="GAU99139.1"/>
    </source>
</evidence>
<dbReference type="OrthoDB" id="10646488at2759"/>
<dbReference type="AlphaFoldDB" id="A0A1D1VBY1"/>
<sequence length="377" mass="42743">MDLLGEDIPEAIYRRAKKVFDMASSVTLPDFRKQIAECKRSRGNKSNVDEGGKVMASVLFDPNPKACCGRIPDSDDPPAKLGCNYWTTPTPHRTRLSLNSSFYMDTVKLAECQRYMGPESASKKKDWHIYARMLVQHAAGGEAAFFRICLERRKAQLKLNVLDAPIRDAIIEHVVDLYKAPDAVPDKLVRPFVLNFVHYDIKLYDKGITRWYFPELDQRPKAETVALLEAQEYWRTPAPDRTQLRPGHHVYIKTKALESIASYFGPQSKENCIKQYSCALLMHMLGGMKTAFNLWQGKQFTDGLRGMFLLDDLIAVCLHSDELFHLAVSVSPQACLQFSSVRMMRHGRNEVRNEICAANGGRPRAARSLFHFALGVS</sequence>
<dbReference type="Proteomes" id="UP000186922">
    <property type="component" value="Unassembled WGS sequence"/>
</dbReference>
<reference evidence="1 2" key="1">
    <citation type="journal article" date="2016" name="Nat. Commun.">
        <title>Extremotolerant tardigrade genome and improved radiotolerance of human cultured cells by tardigrade-unique protein.</title>
        <authorList>
            <person name="Hashimoto T."/>
            <person name="Horikawa D.D."/>
            <person name="Saito Y."/>
            <person name="Kuwahara H."/>
            <person name="Kozuka-Hata H."/>
            <person name="Shin-I T."/>
            <person name="Minakuchi Y."/>
            <person name="Ohishi K."/>
            <person name="Motoyama A."/>
            <person name="Aizu T."/>
            <person name="Enomoto A."/>
            <person name="Kondo K."/>
            <person name="Tanaka S."/>
            <person name="Hara Y."/>
            <person name="Koshikawa S."/>
            <person name="Sagara H."/>
            <person name="Miura T."/>
            <person name="Yokobori S."/>
            <person name="Miyagawa K."/>
            <person name="Suzuki Y."/>
            <person name="Kubo T."/>
            <person name="Oyama M."/>
            <person name="Kohara Y."/>
            <person name="Fujiyama A."/>
            <person name="Arakawa K."/>
            <person name="Katayama T."/>
            <person name="Toyoda A."/>
            <person name="Kunieda T."/>
        </authorList>
    </citation>
    <scope>NUCLEOTIDE SEQUENCE [LARGE SCALE GENOMIC DNA]</scope>
    <source>
        <strain evidence="1 2">YOKOZUNA-1</strain>
    </source>
</reference>
<dbReference type="EMBL" id="BDGG01000005">
    <property type="protein sequence ID" value="GAU99139.1"/>
    <property type="molecule type" value="Genomic_DNA"/>
</dbReference>
<gene>
    <name evidence="1" type="primary">RvY_10181-1</name>
    <name evidence="1" type="synonym">RvY_10181.1</name>
    <name evidence="1" type="ORF">RvY_10181</name>
</gene>
<comment type="caution">
    <text evidence="1">The sequence shown here is derived from an EMBL/GenBank/DDBJ whole genome shotgun (WGS) entry which is preliminary data.</text>
</comment>
<proteinExistence type="predicted"/>
<organism evidence="1 2">
    <name type="scientific">Ramazzottius varieornatus</name>
    <name type="common">Water bear</name>
    <name type="synonym">Tardigrade</name>
    <dbReference type="NCBI Taxonomy" id="947166"/>
    <lineage>
        <taxon>Eukaryota</taxon>
        <taxon>Metazoa</taxon>
        <taxon>Ecdysozoa</taxon>
        <taxon>Tardigrada</taxon>
        <taxon>Eutardigrada</taxon>
        <taxon>Parachela</taxon>
        <taxon>Hypsibioidea</taxon>
        <taxon>Ramazzottiidae</taxon>
        <taxon>Ramazzottius</taxon>
    </lineage>
</organism>
<evidence type="ECO:0000313" key="2">
    <source>
        <dbReference type="Proteomes" id="UP000186922"/>
    </source>
</evidence>
<protein>
    <submittedName>
        <fullName evidence="1">Uncharacterized protein</fullName>
    </submittedName>
</protein>